<dbReference type="SUPFAM" id="SSF52129">
    <property type="entry name" value="Caspase-like"/>
    <property type="match status" value="1"/>
</dbReference>
<protein>
    <recommendedName>
        <fullName evidence="2">Peptidase C14 caspase domain-containing protein</fullName>
    </recommendedName>
</protein>
<dbReference type="GO" id="GO:0004197">
    <property type="term" value="F:cysteine-type endopeptidase activity"/>
    <property type="evidence" value="ECO:0007669"/>
    <property type="project" value="InterPro"/>
</dbReference>
<dbReference type="InterPro" id="IPR050452">
    <property type="entry name" value="Metacaspase"/>
</dbReference>
<feature type="domain" description="Peptidase C14 caspase" evidence="2">
    <location>
        <begin position="3"/>
        <end position="372"/>
    </location>
</feature>
<dbReference type="InterPro" id="IPR029030">
    <property type="entry name" value="Caspase-like_dom_sf"/>
</dbReference>
<dbReference type="PANTHER" id="PTHR48104:SF30">
    <property type="entry name" value="METACASPASE-1"/>
    <property type="match status" value="1"/>
</dbReference>
<dbReference type="Pfam" id="PF00656">
    <property type="entry name" value="Peptidase_C14"/>
    <property type="match status" value="1"/>
</dbReference>
<sequence>MGKRAVLIGCNYPGTKAELRGCVNDVWNMKKCLINIYGFSERDIVVLIDTHHSYTQPTGKNIILALSKLVRSAKPRDSLFVHYSGHGTRLPAESDDENNTGYDECIVPTDMNLITDDDFRLLVDKVPRGCNITIVSDCCHSGGLIEAAKEQIGDSTNEEEGYVSTSLFHFKNFLHRSMHQEKQQEETTVKNRSLPLSTLSDILQKKTGNDIQTGKLRRTLFHIFGEDASPKVKKFSNLVMNKLQHVKSGESGGHRIGGVSDLAQKFFEQKLNYDGDEVGKRGGMRKEEHAASIKRNVLDCGILLSGCQSEQTSADACPAGNSGSAYGAFSNVIRAIIEESEGAVTNRELVLKARMILKKQGFSQKPGLYCSDSNVNAPFVECHGVERPKEGLSSDIVDKSKWEALPLLLGSLSFINGDFAPFGLRKKMSYKLEMKIMEQLQRTLGNVVHLFMLQNEKYDNRYKIEFLSPKKWASHQGQEFSKGSKLLEEGALTIRLDGWCFLESVDVEGPVVGGYPNTLILTQSQIEKDMLCGESEFGRSYIVKGVEVTTSA</sequence>
<accession>A0AAQ3RPD0</accession>
<evidence type="ECO:0000313" key="4">
    <source>
        <dbReference type="Proteomes" id="UP001374535"/>
    </source>
</evidence>
<dbReference type="PANTHER" id="PTHR48104">
    <property type="entry name" value="METACASPASE-4"/>
    <property type="match status" value="1"/>
</dbReference>
<dbReference type="GO" id="GO:0005737">
    <property type="term" value="C:cytoplasm"/>
    <property type="evidence" value="ECO:0007669"/>
    <property type="project" value="TreeGrafter"/>
</dbReference>
<dbReference type="GO" id="GO:0006508">
    <property type="term" value="P:proteolysis"/>
    <property type="evidence" value="ECO:0007669"/>
    <property type="project" value="InterPro"/>
</dbReference>
<dbReference type="Gene3D" id="3.40.50.12660">
    <property type="match status" value="2"/>
</dbReference>
<reference evidence="3 4" key="1">
    <citation type="journal article" date="2023" name="Life. Sci Alliance">
        <title>Evolutionary insights into 3D genome organization and epigenetic landscape of Vigna mungo.</title>
        <authorList>
            <person name="Junaid A."/>
            <person name="Singh B."/>
            <person name="Bhatia S."/>
        </authorList>
    </citation>
    <scope>NUCLEOTIDE SEQUENCE [LARGE SCALE GENOMIC DNA]</scope>
    <source>
        <strain evidence="3">Urdbean</strain>
    </source>
</reference>
<dbReference type="AlphaFoldDB" id="A0AAQ3RPD0"/>
<keyword evidence="4" id="KW-1185">Reference proteome</keyword>
<evidence type="ECO:0000313" key="3">
    <source>
        <dbReference type="EMBL" id="WVZ01622.1"/>
    </source>
</evidence>
<dbReference type="InterPro" id="IPR011600">
    <property type="entry name" value="Pept_C14_caspase"/>
</dbReference>
<proteinExistence type="inferred from homology"/>
<name>A0AAQ3RPD0_VIGMU</name>
<organism evidence="3 4">
    <name type="scientific">Vigna mungo</name>
    <name type="common">Black gram</name>
    <name type="synonym">Phaseolus mungo</name>
    <dbReference type="NCBI Taxonomy" id="3915"/>
    <lineage>
        <taxon>Eukaryota</taxon>
        <taxon>Viridiplantae</taxon>
        <taxon>Streptophyta</taxon>
        <taxon>Embryophyta</taxon>
        <taxon>Tracheophyta</taxon>
        <taxon>Spermatophyta</taxon>
        <taxon>Magnoliopsida</taxon>
        <taxon>eudicotyledons</taxon>
        <taxon>Gunneridae</taxon>
        <taxon>Pentapetalae</taxon>
        <taxon>rosids</taxon>
        <taxon>fabids</taxon>
        <taxon>Fabales</taxon>
        <taxon>Fabaceae</taxon>
        <taxon>Papilionoideae</taxon>
        <taxon>50 kb inversion clade</taxon>
        <taxon>NPAAA clade</taxon>
        <taxon>indigoferoid/millettioid clade</taxon>
        <taxon>Phaseoleae</taxon>
        <taxon>Vigna</taxon>
    </lineage>
</organism>
<evidence type="ECO:0000256" key="1">
    <source>
        <dbReference type="ARBA" id="ARBA00009005"/>
    </source>
</evidence>
<gene>
    <name evidence="3" type="ORF">V8G54_027691</name>
</gene>
<dbReference type="Proteomes" id="UP001374535">
    <property type="component" value="Chromosome 8"/>
</dbReference>
<comment type="similarity">
    <text evidence="1">Belongs to the peptidase C14B family.</text>
</comment>
<evidence type="ECO:0000259" key="2">
    <source>
        <dbReference type="Pfam" id="PF00656"/>
    </source>
</evidence>
<dbReference type="EMBL" id="CP144693">
    <property type="protein sequence ID" value="WVZ01622.1"/>
    <property type="molecule type" value="Genomic_DNA"/>
</dbReference>